<dbReference type="InterPro" id="IPR036526">
    <property type="entry name" value="C-N_Hydrolase_sf"/>
</dbReference>
<dbReference type="PANTHER" id="PTHR43674:SF16">
    <property type="entry name" value="CARBON-NITROGEN FAMILY, PUTATIVE (AFU_ORTHOLOGUE AFUA_5G02350)-RELATED"/>
    <property type="match status" value="1"/>
</dbReference>
<evidence type="ECO:0000259" key="3">
    <source>
        <dbReference type="PROSITE" id="PS50263"/>
    </source>
</evidence>
<dbReference type="CDD" id="cd07197">
    <property type="entry name" value="nitrilase"/>
    <property type="match status" value="1"/>
</dbReference>
<organism evidence="4">
    <name type="scientific">marine metagenome</name>
    <dbReference type="NCBI Taxonomy" id="408172"/>
    <lineage>
        <taxon>unclassified sequences</taxon>
        <taxon>metagenomes</taxon>
        <taxon>ecological metagenomes</taxon>
    </lineage>
</organism>
<protein>
    <recommendedName>
        <fullName evidence="3">CN hydrolase domain-containing protein</fullName>
    </recommendedName>
</protein>
<dbReference type="InterPro" id="IPR003010">
    <property type="entry name" value="C-N_Hydrolase"/>
</dbReference>
<feature type="non-terminal residue" evidence="4">
    <location>
        <position position="1"/>
    </location>
</feature>
<keyword evidence="1" id="KW-0378">Hydrolase</keyword>
<reference evidence="4" key="1">
    <citation type="submission" date="2018-05" db="EMBL/GenBank/DDBJ databases">
        <authorList>
            <person name="Lanie J.A."/>
            <person name="Ng W.-L."/>
            <person name="Kazmierczak K.M."/>
            <person name="Andrzejewski T.M."/>
            <person name="Davidsen T.M."/>
            <person name="Wayne K.J."/>
            <person name="Tettelin H."/>
            <person name="Glass J.I."/>
            <person name="Rusch D."/>
            <person name="Podicherti R."/>
            <person name="Tsui H.-C.T."/>
            <person name="Winkler M.E."/>
        </authorList>
    </citation>
    <scope>NUCLEOTIDE SEQUENCE</scope>
</reference>
<dbReference type="SUPFAM" id="SSF56317">
    <property type="entry name" value="Carbon-nitrogen hydrolase"/>
    <property type="match status" value="1"/>
</dbReference>
<dbReference type="AlphaFoldDB" id="A0A382I7Z5"/>
<feature type="non-terminal residue" evidence="4">
    <location>
        <position position="228"/>
    </location>
</feature>
<evidence type="ECO:0000256" key="1">
    <source>
        <dbReference type="ARBA" id="ARBA00022801"/>
    </source>
</evidence>
<dbReference type="EMBL" id="UINC01065701">
    <property type="protein sequence ID" value="SVB95638.1"/>
    <property type="molecule type" value="Genomic_DNA"/>
</dbReference>
<dbReference type="InterPro" id="IPR050345">
    <property type="entry name" value="Aliph_Amidase/BUP"/>
</dbReference>
<gene>
    <name evidence="4" type="ORF">METZ01_LOCUS248492</name>
</gene>
<evidence type="ECO:0000313" key="4">
    <source>
        <dbReference type="EMBL" id="SVB95638.1"/>
    </source>
</evidence>
<accession>A0A382I7Z5</accession>
<proteinExistence type="predicted"/>
<name>A0A382I7Z5_9ZZZZ</name>
<feature type="region of interest" description="Disordered" evidence="2">
    <location>
        <begin position="1"/>
        <end position="20"/>
    </location>
</feature>
<sequence>VKISTIGARAAGGKPEPGQAAVDGMIEHWRGRFARVLPDEPDLIVVPECCDRYPEHSKAERQEYYRFRDRQIAEYFSSVARDNGCYVTYPAVRELPDGSWRNSVELFDRDGESMGFYNKNYVVIVETTEAGILAGRQTPLFECDFGTVGCAICFDLNFDGIRQEYAESRPDLIVFPSMYHGGLMQPYWAYTCRAHLVTAVCGLPSVILSPTGVSLATTTNYFDFVSST</sequence>
<dbReference type="PANTHER" id="PTHR43674">
    <property type="entry name" value="NITRILASE C965.09-RELATED"/>
    <property type="match status" value="1"/>
</dbReference>
<dbReference type="GO" id="GO:0016811">
    <property type="term" value="F:hydrolase activity, acting on carbon-nitrogen (but not peptide) bonds, in linear amides"/>
    <property type="evidence" value="ECO:0007669"/>
    <property type="project" value="TreeGrafter"/>
</dbReference>
<feature type="domain" description="CN hydrolase" evidence="3">
    <location>
        <begin position="8"/>
        <end position="228"/>
    </location>
</feature>
<evidence type="ECO:0000256" key="2">
    <source>
        <dbReference type="SAM" id="MobiDB-lite"/>
    </source>
</evidence>
<dbReference type="Pfam" id="PF00795">
    <property type="entry name" value="CN_hydrolase"/>
    <property type="match status" value="1"/>
</dbReference>
<dbReference type="Gene3D" id="3.60.110.10">
    <property type="entry name" value="Carbon-nitrogen hydrolase"/>
    <property type="match status" value="1"/>
</dbReference>
<dbReference type="PROSITE" id="PS50263">
    <property type="entry name" value="CN_HYDROLASE"/>
    <property type="match status" value="1"/>
</dbReference>